<dbReference type="EMBL" id="CP003179">
    <property type="protein sequence ID" value="AEW03680.1"/>
    <property type="molecule type" value="Genomic_DNA"/>
</dbReference>
<dbReference type="PATRIC" id="fig|679936.5.peg.114"/>
<dbReference type="HOGENOM" id="CLU_3066935_0_0_9"/>
<dbReference type="STRING" id="679936.Sulac_0107"/>
<gene>
    <name evidence="1" type="ordered locus">Sulac_0107</name>
</gene>
<accession>G8TVP1</accession>
<dbReference type="AlphaFoldDB" id="G8TVP1"/>
<keyword evidence="2" id="KW-1185">Reference proteome</keyword>
<dbReference type="Proteomes" id="UP000005439">
    <property type="component" value="Chromosome"/>
</dbReference>
<protein>
    <submittedName>
        <fullName evidence="1">Uncharacterized protein</fullName>
    </submittedName>
</protein>
<sequence>MIDIRTARTSVLAAFLEAAWDDVEQEHFGYRPDWAPVSLAFDAWVNDRRVGAL</sequence>
<reference evidence="1 2" key="2">
    <citation type="journal article" date="2012" name="Stand. Genomic Sci.">
        <title>Complete genome sequence of the moderately thermophilic mineral-sulfide-oxidizing firmicute Sulfobacillus acidophilus type strain (NAL(T)).</title>
        <authorList>
            <person name="Anderson I."/>
            <person name="Chertkov O."/>
            <person name="Chen A."/>
            <person name="Saunders E."/>
            <person name="Lapidus A."/>
            <person name="Nolan M."/>
            <person name="Lucas S."/>
            <person name="Hammon N."/>
            <person name="Deshpande S."/>
            <person name="Cheng J.F."/>
            <person name="Han C."/>
            <person name="Tapia R."/>
            <person name="Goodwin L.A."/>
            <person name="Pitluck S."/>
            <person name="Liolios K."/>
            <person name="Pagani I."/>
            <person name="Ivanova N."/>
            <person name="Mikhailova N."/>
            <person name="Pati A."/>
            <person name="Palaniappan K."/>
            <person name="Land M."/>
            <person name="Pan C."/>
            <person name="Rohde M."/>
            <person name="Pukall R."/>
            <person name="Goker M."/>
            <person name="Detter J.C."/>
            <person name="Woyke T."/>
            <person name="Bristow J."/>
            <person name="Eisen J.A."/>
            <person name="Markowitz V."/>
            <person name="Hugenholtz P."/>
            <person name="Kyrpides N.C."/>
            <person name="Klenk H.P."/>
            <person name="Mavromatis K."/>
        </authorList>
    </citation>
    <scope>NUCLEOTIDE SEQUENCE [LARGE SCALE GENOMIC DNA]</scope>
    <source>
        <strain evidence="2">ATCC 700253 / DSM 10332 / NAL</strain>
    </source>
</reference>
<dbReference type="KEGG" id="sap:Sulac_0107"/>
<evidence type="ECO:0000313" key="1">
    <source>
        <dbReference type="EMBL" id="AEW03680.1"/>
    </source>
</evidence>
<reference evidence="2" key="1">
    <citation type="submission" date="2011-12" db="EMBL/GenBank/DDBJ databases">
        <title>The complete genome of chromosome of Sulfobacillus acidophilus DSM 10332.</title>
        <authorList>
            <person name="Lucas S."/>
            <person name="Han J."/>
            <person name="Lapidus A."/>
            <person name="Bruce D."/>
            <person name="Goodwin L."/>
            <person name="Pitluck S."/>
            <person name="Peters L."/>
            <person name="Kyrpides N."/>
            <person name="Mavromatis K."/>
            <person name="Ivanova N."/>
            <person name="Mikhailova N."/>
            <person name="Chertkov O."/>
            <person name="Saunders E."/>
            <person name="Detter J.C."/>
            <person name="Tapia R."/>
            <person name="Han C."/>
            <person name="Land M."/>
            <person name="Hauser L."/>
            <person name="Markowitz V."/>
            <person name="Cheng J.-F."/>
            <person name="Hugenholtz P."/>
            <person name="Woyke T."/>
            <person name="Wu D."/>
            <person name="Pukall R."/>
            <person name="Gehrich-Schroeter G."/>
            <person name="Schneider S."/>
            <person name="Klenk H.-P."/>
            <person name="Eisen J.A."/>
        </authorList>
    </citation>
    <scope>NUCLEOTIDE SEQUENCE [LARGE SCALE GENOMIC DNA]</scope>
    <source>
        <strain evidence="2">ATCC 700253 / DSM 10332 / NAL</strain>
    </source>
</reference>
<name>G8TVP1_SULAD</name>
<proteinExistence type="predicted"/>
<evidence type="ECO:0000313" key="2">
    <source>
        <dbReference type="Proteomes" id="UP000005439"/>
    </source>
</evidence>
<organism evidence="1 2">
    <name type="scientific">Sulfobacillus acidophilus (strain ATCC 700253 / DSM 10332 / NAL)</name>
    <dbReference type="NCBI Taxonomy" id="679936"/>
    <lineage>
        <taxon>Bacteria</taxon>
        <taxon>Bacillati</taxon>
        <taxon>Bacillota</taxon>
        <taxon>Clostridia</taxon>
        <taxon>Eubacteriales</taxon>
        <taxon>Clostridiales Family XVII. Incertae Sedis</taxon>
        <taxon>Sulfobacillus</taxon>
    </lineage>
</organism>